<dbReference type="Proteomes" id="UP000092666">
    <property type="component" value="Unassembled WGS sequence"/>
</dbReference>
<dbReference type="AlphaFoldDB" id="A0A1B9GR79"/>
<dbReference type="EMBL" id="KI669504">
    <property type="protein sequence ID" value="OCF33580.1"/>
    <property type="molecule type" value="Genomic_DNA"/>
</dbReference>
<protein>
    <submittedName>
        <fullName evidence="1">Uncharacterized protein</fullName>
    </submittedName>
</protein>
<evidence type="ECO:0000313" key="2">
    <source>
        <dbReference type="Proteomes" id="UP000092666"/>
    </source>
</evidence>
<name>A0A1B9GR79_9TREE</name>
<evidence type="ECO:0000313" key="1">
    <source>
        <dbReference type="EMBL" id="OCF33580.1"/>
    </source>
</evidence>
<proteinExistence type="predicted"/>
<sequence>MFSRQVAKSSSALARGFASSARANKKVAVLGAAEACVSWARAAGTALGIWEFRK</sequence>
<gene>
    <name evidence="1" type="ORF">I316_04653</name>
</gene>
<reference evidence="1 2" key="1">
    <citation type="submission" date="2013-07" db="EMBL/GenBank/DDBJ databases">
        <title>The Genome Sequence of Cryptococcus heveanensis BCC8398.</title>
        <authorList>
            <consortium name="The Broad Institute Genome Sequencing Platform"/>
            <person name="Cuomo C."/>
            <person name="Litvintseva A."/>
            <person name="Chen Y."/>
            <person name="Heitman J."/>
            <person name="Sun S."/>
            <person name="Springer D."/>
            <person name="Dromer F."/>
            <person name="Young S.K."/>
            <person name="Zeng Q."/>
            <person name="Gargeya S."/>
            <person name="Fitzgerald M."/>
            <person name="Abouelleil A."/>
            <person name="Alvarado L."/>
            <person name="Berlin A.M."/>
            <person name="Chapman S.B."/>
            <person name="Dewar J."/>
            <person name="Goldberg J."/>
            <person name="Griggs A."/>
            <person name="Gujja S."/>
            <person name="Hansen M."/>
            <person name="Howarth C."/>
            <person name="Imamovic A."/>
            <person name="Larimer J."/>
            <person name="McCowan C."/>
            <person name="Murphy C."/>
            <person name="Pearson M."/>
            <person name="Priest M."/>
            <person name="Roberts A."/>
            <person name="Saif S."/>
            <person name="Shea T."/>
            <person name="Sykes S."/>
            <person name="Wortman J."/>
            <person name="Nusbaum C."/>
            <person name="Birren B."/>
        </authorList>
    </citation>
    <scope>NUCLEOTIDE SEQUENCE [LARGE SCALE GENOMIC DNA]</scope>
    <source>
        <strain evidence="1 2">BCC8398</strain>
    </source>
</reference>
<organism evidence="1 2">
    <name type="scientific">Kwoniella heveanensis BCC8398</name>
    <dbReference type="NCBI Taxonomy" id="1296120"/>
    <lineage>
        <taxon>Eukaryota</taxon>
        <taxon>Fungi</taxon>
        <taxon>Dikarya</taxon>
        <taxon>Basidiomycota</taxon>
        <taxon>Agaricomycotina</taxon>
        <taxon>Tremellomycetes</taxon>
        <taxon>Tremellales</taxon>
        <taxon>Cryptococcaceae</taxon>
        <taxon>Kwoniella</taxon>
    </lineage>
</organism>
<accession>A0A1B9GR79</accession>
<keyword evidence="2" id="KW-1185">Reference proteome</keyword>
<reference evidence="2" key="2">
    <citation type="submission" date="2013-12" db="EMBL/GenBank/DDBJ databases">
        <title>Evolution of pathogenesis and genome organization in the Tremellales.</title>
        <authorList>
            <person name="Cuomo C."/>
            <person name="Litvintseva A."/>
            <person name="Heitman J."/>
            <person name="Chen Y."/>
            <person name="Sun S."/>
            <person name="Springer D."/>
            <person name="Dromer F."/>
            <person name="Young S."/>
            <person name="Zeng Q."/>
            <person name="Chapman S."/>
            <person name="Gujja S."/>
            <person name="Saif S."/>
            <person name="Birren B."/>
        </authorList>
    </citation>
    <scope>NUCLEOTIDE SEQUENCE [LARGE SCALE GENOMIC DNA]</scope>
    <source>
        <strain evidence="2">BCC8398</strain>
    </source>
</reference>